<sequence length="177" mass="20917">MQHKAHQPLMPCTSKYLQYRWDKNDFEIHKKKVQSAKATLNTSPPKIYNHILVKRKKKMLEDERLSTIQRDNHMLLDKISHIKKTAGRIDCKNEYVSKRLDTEKRQEALLEIVKNNKRMLQSLSHCEPYYSAQGWNEQWIKTLGLMKSIGRFPPLNYAQPPVDVWPQKTMVFSKGKP</sequence>
<evidence type="ECO:0000313" key="3">
    <source>
        <dbReference type="Proteomes" id="UP000606274"/>
    </source>
</evidence>
<dbReference type="Proteomes" id="UP000606274">
    <property type="component" value="Unassembled WGS sequence"/>
</dbReference>
<reference evidence="2" key="1">
    <citation type="submission" date="2020-08" db="EMBL/GenBank/DDBJ databases">
        <title>Chromosome-level assembly of Southern catfish (Silurus meridionalis) provides insights into visual adaptation to the nocturnal and benthic lifestyles.</title>
        <authorList>
            <person name="Zhang Y."/>
            <person name="Wang D."/>
            <person name="Peng Z."/>
        </authorList>
    </citation>
    <scope>NUCLEOTIDE SEQUENCE</scope>
    <source>
        <strain evidence="2">SWU-2019-XX</strain>
        <tissue evidence="2">Muscle</tissue>
    </source>
</reference>
<keyword evidence="3" id="KW-1185">Reference proteome</keyword>
<dbReference type="InterPro" id="IPR038792">
    <property type="entry name" value="CFAP97D1/2"/>
</dbReference>
<dbReference type="AlphaFoldDB" id="A0A8T0BUX2"/>
<evidence type="ECO:0000256" key="1">
    <source>
        <dbReference type="ARBA" id="ARBA00008315"/>
    </source>
</evidence>
<dbReference type="PANTHER" id="PTHR33768:SF7">
    <property type="entry name" value="CFAP97 DOMAIN CONTAINING 2"/>
    <property type="match status" value="1"/>
</dbReference>
<dbReference type="EMBL" id="JABFDY010000003">
    <property type="protein sequence ID" value="KAF7709317.1"/>
    <property type="molecule type" value="Genomic_DNA"/>
</dbReference>
<evidence type="ECO:0000313" key="2">
    <source>
        <dbReference type="EMBL" id="KAF7709317.1"/>
    </source>
</evidence>
<name>A0A8T0BUX2_SILME</name>
<proteinExistence type="inferred from homology"/>
<protein>
    <submittedName>
        <fullName evidence="2">Uncharacterized protein</fullName>
    </submittedName>
</protein>
<organism evidence="2 3">
    <name type="scientific">Silurus meridionalis</name>
    <name type="common">Southern catfish</name>
    <name type="synonym">Silurus soldatovi meridionalis</name>
    <dbReference type="NCBI Taxonomy" id="175797"/>
    <lineage>
        <taxon>Eukaryota</taxon>
        <taxon>Metazoa</taxon>
        <taxon>Chordata</taxon>
        <taxon>Craniata</taxon>
        <taxon>Vertebrata</taxon>
        <taxon>Euteleostomi</taxon>
        <taxon>Actinopterygii</taxon>
        <taxon>Neopterygii</taxon>
        <taxon>Teleostei</taxon>
        <taxon>Ostariophysi</taxon>
        <taxon>Siluriformes</taxon>
        <taxon>Siluridae</taxon>
        <taxon>Silurus</taxon>
    </lineage>
</organism>
<comment type="caution">
    <text evidence="2">The sequence shown here is derived from an EMBL/GenBank/DDBJ whole genome shotgun (WGS) entry which is preliminary data.</text>
</comment>
<dbReference type="InterPro" id="IPR029488">
    <property type="entry name" value="Hmw/CFAP97"/>
</dbReference>
<accession>A0A8T0BUX2</accession>
<comment type="similarity">
    <text evidence="1">Belongs to the CFAP97 family.</text>
</comment>
<dbReference type="Pfam" id="PF13879">
    <property type="entry name" value="Hmw_CFAP97"/>
    <property type="match status" value="1"/>
</dbReference>
<dbReference type="PANTHER" id="PTHR33768">
    <property type="entry name" value="MIP11318P"/>
    <property type="match status" value="1"/>
</dbReference>
<dbReference type="OrthoDB" id="2163395at2759"/>
<gene>
    <name evidence="2" type="ORF">HF521_016167</name>
</gene>